<dbReference type="CDD" id="cd00757">
    <property type="entry name" value="ThiF_MoeB_HesA_family"/>
    <property type="match status" value="1"/>
</dbReference>
<keyword evidence="14" id="KW-0548">Nucleotidyltransferase</keyword>
<dbReference type="SMART" id="SM00450">
    <property type="entry name" value="RHOD"/>
    <property type="match status" value="1"/>
</dbReference>
<dbReference type="NCBIfam" id="NF004281">
    <property type="entry name" value="PRK05690.1"/>
    <property type="match status" value="1"/>
</dbReference>
<dbReference type="InterPro" id="IPR003749">
    <property type="entry name" value="ThiS/MoaD-like"/>
</dbReference>
<dbReference type="SUPFAM" id="SSF54285">
    <property type="entry name" value="MoaD/ThiS"/>
    <property type="match status" value="1"/>
</dbReference>
<dbReference type="PROSITE" id="PS50206">
    <property type="entry name" value="RHODANESE_3"/>
    <property type="match status" value="1"/>
</dbReference>
<evidence type="ECO:0000256" key="5">
    <source>
        <dbReference type="ARBA" id="ARBA00052218"/>
    </source>
</evidence>
<dbReference type="Gene3D" id="3.10.20.30">
    <property type="match status" value="1"/>
</dbReference>
<evidence type="ECO:0000313" key="15">
    <source>
        <dbReference type="Proteomes" id="UP000186819"/>
    </source>
</evidence>
<dbReference type="STRING" id="34027.SAMN05421829_102144"/>
<dbReference type="GO" id="GO:0008641">
    <property type="term" value="F:ubiquitin-like modifier activating enzyme activity"/>
    <property type="evidence" value="ECO:0007669"/>
    <property type="project" value="InterPro"/>
</dbReference>
<dbReference type="OrthoDB" id="9814704at2"/>
<dbReference type="GO" id="GO:0008146">
    <property type="term" value="F:sulfotransferase activity"/>
    <property type="evidence" value="ECO:0007669"/>
    <property type="project" value="TreeGrafter"/>
</dbReference>
<proteinExistence type="inferred from homology"/>
<dbReference type="GO" id="GO:0061605">
    <property type="term" value="F:molybdopterin-synthase adenylyltransferase activity"/>
    <property type="evidence" value="ECO:0007669"/>
    <property type="project" value="UniProtKB-EC"/>
</dbReference>
<evidence type="ECO:0000256" key="8">
    <source>
        <dbReference type="ARBA" id="ARBA00066884"/>
    </source>
</evidence>
<dbReference type="Gene3D" id="3.40.250.10">
    <property type="entry name" value="Rhodanese-like domain"/>
    <property type="match status" value="1"/>
</dbReference>
<sequence length="483" mass="51779">MSHVIVRIPTPLRSYTGGADEVEVEAATVGDALQALARRHEGLLPRVCAADGSLRPFVNVYLGADNVRDLGGLAAALPHDGAVLAIVPAVAGGAGGARERRIAELKASVPEIGPREAFAQQAQGAALIDVREADEIAQGSPRGAFRLGRGFLELRVEEAIPDTDRPLLVMCGGGVRSLFAAEDLQRLGYRKVASVAGGFSRWKAEGLPFETPRGLDPHARERYARHLTMPEIGEAGQRRLLDSRVLLIGAGGLGSPAALYLAAAGVGTLGIVDHDVVDRSNLQRQILHNDERIGQPKVDSARRTLQGLNPSVNVATYAERLTSANVERILEGYDVVVDGSDNFPTRYLVNDACVRLQIPCVHGSVYRFEGQVTVFWPRYPARRGPCYRCLYPEPPPAEFAPSCADAGVLGVLPGVVGLLEAVETIKLLLDLGDPLVGRLLHYDALRARFDEYRLAANPDCALCAEGRAFPGYVDYEAFCATAA</sequence>
<dbReference type="GO" id="GO:0004792">
    <property type="term" value="F:thiosulfate-cyanide sulfurtransferase activity"/>
    <property type="evidence" value="ECO:0007669"/>
    <property type="project" value="TreeGrafter"/>
</dbReference>
<protein>
    <recommendedName>
        <fullName evidence="9">Molybdopterin-synthase adenylyltransferase</fullName>
        <ecNumber evidence="8">2.7.7.80</ecNumber>
    </recommendedName>
    <alternativeName>
        <fullName evidence="12">MoaD protein adenylase</fullName>
    </alternativeName>
    <alternativeName>
        <fullName evidence="10">Molybdopterin-converting factor subunit 1 adenylase</fullName>
    </alternativeName>
    <alternativeName>
        <fullName evidence="11">Sulfur carrier protein MoaD adenylyltransferase</fullName>
    </alternativeName>
</protein>
<dbReference type="EMBL" id="FTMD01000002">
    <property type="protein sequence ID" value="SIQ06359.1"/>
    <property type="molecule type" value="Genomic_DNA"/>
</dbReference>
<dbReference type="InterPro" id="IPR012675">
    <property type="entry name" value="Beta-grasp_dom_sf"/>
</dbReference>
<dbReference type="InterPro" id="IPR016155">
    <property type="entry name" value="Mopterin_synth/thiamin_S_b"/>
</dbReference>
<evidence type="ECO:0000256" key="3">
    <source>
        <dbReference type="ARBA" id="ARBA00022741"/>
    </source>
</evidence>
<dbReference type="FunFam" id="3.40.50.720:FF:000033">
    <property type="entry name" value="Adenylyltransferase and sulfurtransferase MOCS3"/>
    <property type="match status" value="1"/>
</dbReference>
<evidence type="ECO:0000256" key="12">
    <source>
        <dbReference type="ARBA" id="ARBA00078531"/>
    </source>
</evidence>
<dbReference type="InterPro" id="IPR036873">
    <property type="entry name" value="Rhodanese-like_dom_sf"/>
</dbReference>
<dbReference type="Pfam" id="PF00581">
    <property type="entry name" value="Rhodanese"/>
    <property type="match status" value="1"/>
</dbReference>
<comment type="function">
    <text evidence="6">Catalyzes the adenylation by ATP of the carboxyl group of the C-terminal glycine of sulfur carrier protein MoaD.</text>
</comment>
<dbReference type="NCBIfam" id="NF006444">
    <property type="entry name" value="PRK08762.1"/>
    <property type="match status" value="1"/>
</dbReference>
<dbReference type="AlphaFoldDB" id="A0A1N6PQ95"/>
<evidence type="ECO:0000256" key="10">
    <source>
        <dbReference type="ARBA" id="ARBA00075110"/>
    </source>
</evidence>
<reference evidence="15" key="1">
    <citation type="submission" date="2017-01" db="EMBL/GenBank/DDBJ databases">
        <authorList>
            <person name="Varghese N."/>
            <person name="Submissions S."/>
        </authorList>
    </citation>
    <scope>NUCLEOTIDE SEQUENCE [LARGE SCALE GENOMIC DNA]</scope>
    <source>
        <strain evidence="15">ATCC 51758</strain>
    </source>
</reference>
<name>A0A1N6PQ95_9RHOO</name>
<comment type="subunit">
    <text evidence="7">Homodimer. Forms a stable heterotetrameric complex of 2 MoeB and 2 MoaD during adenylation of MoaD.</text>
</comment>
<gene>
    <name evidence="14" type="ORF">SAMN05421829_102144</name>
</gene>
<dbReference type="EC" id="2.7.7.80" evidence="8"/>
<keyword evidence="2 14" id="KW-0808">Transferase</keyword>
<comment type="catalytic activity">
    <reaction evidence="5">
        <text>[molybdopterin-synthase sulfur-carrier protein]-C-terminal Gly-Gly + ATP + H(+) = [molybdopterin-synthase sulfur-carrier protein]-C-terminal Gly-Gly-AMP + diphosphate</text>
        <dbReference type="Rhea" id="RHEA:43616"/>
        <dbReference type="Rhea" id="RHEA-COMP:12159"/>
        <dbReference type="Rhea" id="RHEA-COMP:12202"/>
        <dbReference type="ChEBI" id="CHEBI:15378"/>
        <dbReference type="ChEBI" id="CHEBI:30616"/>
        <dbReference type="ChEBI" id="CHEBI:33019"/>
        <dbReference type="ChEBI" id="CHEBI:90618"/>
        <dbReference type="ChEBI" id="CHEBI:90778"/>
        <dbReference type="EC" id="2.7.7.80"/>
    </reaction>
</comment>
<organism evidence="14 15">
    <name type="scientific">Aromatoleum tolulyticum</name>
    <dbReference type="NCBI Taxonomy" id="34027"/>
    <lineage>
        <taxon>Bacteria</taxon>
        <taxon>Pseudomonadati</taxon>
        <taxon>Pseudomonadota</taxon>
        <taxon>Betaproteobacteria</taxon>
        <taxon>Rhodocyclales</taxon>
        <taxon>Rhodocyclaceae</taxon>
        <taxon>Aromatoleum</taxon>
    </lineage>
</organism>
<dbReference type="GO" id="GO:0005829">
    <property type="term" value="C:cytosol"/>
    <property type="evidence" value="ECO:0007669"/>
    <property type="project" value="TreeGrafter"/>
</dbReference>
<dbReference type="SUPFAM" id="SSF52821">
    <property type="entry name" value="Rhodanese/Cell cycle control phosphatase"/>
    <property type="match status" value="1"/>
</dbReference>
<dbReference type="InterPro" id="IPR045886">
    <property type="entry name" value="ThiF/MoeB/HesA"/>
</dbReference>
<evidence type="ECO:0000256" key="4">
    <source>
        <dbReference type="ARBA" id="ARBA00022840"/>
    </source>
</evidence>
<evidence type="ECO:0000256" key="2">
    <source>
        <dbReference type="ARBA" id="ARBA00022679"/>
    </source>
</evidence>
<dbReference type="PANTHER" id="PTHR10953:SF102">
    <property type="entry name" value="ADENYLYLTRANSFERASE AND SULFURTRANSFERASE MOCS3"/>
    <property type="match status" value="1"/>
</dbReference>
<dbReference type="InterPro" id="IPR035985">
    <property type="entry name" value="Ubiquitin-activating_enz"/>
</dbReference>
<evidence type="ECO:0000256" key="6">
    <source>
        <dbReference type="ARBA" id="ARBA00055169"/>
    </source>
</evidence>
<accession>A0A1N6PQ95</accession>
<keyword evidence="4" id="KW-0067">ATP-binding</keyword>
<evidence type="ECO:0000256" key="9">
    <source>
        <dbReference type="ARBA" id="ARBA00073635"/>
    </source>
</evidence>
<evidence type="ECO:0000256" key="1">
    <source>
        <dbReference type="ARBA" id="ARBA00009919"/>
    </source>
</evidence>
<dbReference type="Gene3D" id="3.40.50.720">
    <property type="entry name" value="NAD(P)-binding Rossmann-like Domain"/>
    <property type="match status" value="1"/>
</dbReference>
<dbReference type="Pfam" id="PF02597">
    <property type="entry name" value="ThiS"/>
    <property type="match status" value="1"/>
</dbReference>
<comment type="similarity">
    <text evidence="1">Belongs to the HesA/MoeB/ThiF family.</text>
</comment>
<evidence type="ECO:0000313" key="14">
    <source>
        <dbReference type="EMBL" id="SIQ06359.1"/>
    </source>
</evidence>
<keyword evidence="15" id="KW-1185">Reference proteome</keyword>
<keyword evidence="3" id="KW-0547">Nucleotide-binding</keyword>
<evidence type="ECO:0000256" key="7">
    <source>
        <dbReference type="ARBA" id="ARBA00063809"/>
    </source>
</evidence>
<dbReference type="InterPro" id="IPR001763">
    <property type="entry name" value="Rhodanese-like_dom"/>
</dbReference>
<dbReference type="GO" id="GO:0005524">
    <property type="term" value="F:ATP binding"/>
    <property type="evidence" value="ECO:0007669"/>
    <property type="project" value="UniProtKB-KW"/>
</dbReference>
<dbReference type="CDD" id="cd00158">
    <property type="entry name" value="RHOD"/>
    <property type="match status" value="1"/>
</dbReference>
<dbReference type="InterPro" id="IPR000594">
    <property type="entry name" value="ThiF_NAD_FAD-bd"/>
</dbReference>
<dbReference type="Proteomes" id="UP000186819">
    <property type="component" value="Unassembled WGS sequence"/>
</dbReference>
<dbReference type="PANTHER" id="PTHR10953">
    <property type="entry name" value="UBIQUITIN-ACTIVATING ENZYME E1"/>
    <property type="match status" value="1"/>
</dbReference>
<feature type="domain" description="Rhodanese" evidence="13">
    <location>
        <begin position="121"/>
        <end position="211"/>
    </location>
</feature>
<evidence type="ECO:0000259" key="13">
    <source>
        <dbReference type="PROSITE" id="PS50206"/>
    </source>
</evidence>
<dbReference type="Pfam" id="PF00899">
    <property type="entry name" value="ThiF"/>
    <property type="match status" value="1"/>
</dbReference>
<dbReference type="SUPFAM" id="SSF69572">
    <property type="entry name" value="Activating enzymes of the ubiquitin-like proteins"/>
    <property type="match status" value="1"/>
</dbReference>
<evidence type="ECO:0000256" key="11">
    <source>
        <dbReference type="ARBA" id="ARBA00075328"/>
    </source>
</evidence>
<dbReference type="RefSeq" id="WP_076600669.1">
    <property type="nucleotide sequence ID" value="NZ_FTMD01000002.1"/>
</dbReference>